<dbReference type="PANTHER" id="PTHR47685:SF1">
    <property type="entry name" value="MAGNESIUM TRANSPORT PROTEIN CORA"/>
    <property type="match status" value="1"/>
</dbReference>
<organism evidence="8 9">
    <name type="scientific">Candidatus Viadribacter manganicus</name>
    <dbReference type="NCBI Taxonomy" id="1759059"/>
    <lineage>
        <taxon>Bacteria</taxon>
        <taxon>Pseudomonadati</taxon>
        <taxon>Pseudomonadota</taxon>
        <taxon>Alphaproteobacteria</taxon>
        <taxon>Hyphomonadales</taxon>
        <taxon>Hyphomonadaceae</taxon>
        <taxon>Candidatus Viadribacter</taxon>
    </lineage>
</organism>
<dbReference type="InParanoid" id="A0A1B1AEU5"/>
<dbReference type="RefSeq" id="WP_066767951.1">
    <property type="nucleotide sequence ID" value="NZ_CP013244.1"/>
</dbReference>
<evidence type="ECO:0000256" key="3">
    <source>
        <dbReference type="ARBA" id="ARBA00022692"/>
    </source>
</evidence>
<reference evidence="8 9" key="1">
    <citation type="submission" date="2015-11" db="EMBL/GenBank/DDBJ databases">
        <title>Whole-Genome Sequence of Candidatus Oderbacter manganicum from the National Park Lower Oder Valley, Germany.</title>
        <authorList>
            <person name="Braun B."/>
            <person name="Liere K."/>
            <person name="Szewzyk U."/>
        </authorList>
    </citation>
    <scope>NUCLEOTIDE SEQUENCE [LARGE SCALE GENOMIC DNA]</scope>
    <source>
        <strain evidence="8 9">OTSz_A_272</strain>
    </source>
</reference>
<feature type="transmembrane region" description="Helical" evidence="7">
    <location>
        <begin position="283"/>
        <end position="303"/>
    </location>
</feature>
<dbReference type="InterPro" id="IPR045863">
    <property type="entry name" value="CorA_TM1_TM2"/>
</dbReference>
<feature type="transmembrane region" description="Helical" evidence="7">
    <location>
        <begin position="251"/>
        <end position="271"/>
    </location>
</feature>
<dbReference type="GO" id="GO:0015087">
    <property type="term" value="F:cobalt ion transmembrane transporter activity"/>
    <property type="evidence" value="ECO:0007669"/>
    <property type="project" value="TreeGrafter"/>
</dbReference>
<dbReference type="GO" id="GO:0015099">
    <property type="term" value="F:nickel cation transmembrane transporter activity"/>
    <property type="evidence" value="ECO:0007669"/>
    <property type="project" value="TreeGrafter"/>
</dbReference>
<dbReference type="SUPFAM" id="SSF143865">
    <property type="entry name" value="CorA soluble domain-like"/>
    <property type="match status" value="1"/>
</dbReference>
<comment type="subcellular location">
    <subcellularLocation>
        <location evidence="1">Membrane</location>
        <topology evidence="1">Multi-pass membrane protein</topology>
    </subcellularLocation>
</comment>
<dbReference type="SUPFAM" id="SSF144083">
    <property type="entry name" value="Magnesium transport protein CorA, transmembrane region"/>
    <property type="match status" value="1"/>
</dbReference>
<protein>
    <recommendedName>
        <fullName evidence="10">Magnesium transporter</fullName>
    </recommendedName>
</protein>
<dbReference type="Gene3D" id="1.20.58.340">
    <property type="entry name" value="Magnesium transport protein CorA, transmembrane region"/>
    <property type="match status" value="1"/>
</dbReference>
<evidence type="ECO:0000256" key="2">
    <source>
        <dbReference type="ARBA" id="ARBA00009765"/>
    </source>
</evidence>
<keyword evidence="9" id="KW-1185">Reference proteome</keyword>
<evidence type="ECO:0000256" key="7">
    <source>
        <dbReference type="SAM" id="Phobius"/>
    </source>
</evidence>
<keyword evidence="5 7" id="KW-0472">Membrane</keyword>
<gene>
    <name evidence="8" type="ORF">ATE48_03755</name>
</gene>
<sequence length="309" mass="33376">MLRVIAKGGSEVACADGAALWYDLESPDEGEERDVEVSLGIDVPTPAERAAFEESARYYEEGEALHLTATLLGRRDEGLLVSGAVTFILAKGKLVTVRQVRPRAFEIGQGRASARIGSAQNGADVMLALIEGAAERLADLLAEAKRDANALSLNVFATEGAPDLEHSLRELGRIGALAALSHDSLSSMQRLLVYARAAKGKHNLDAARLAALARDVNELERIAENMQPRLSFLQDALLGLINASQTNVLKALSLATIAFVPPTLIASIFGMNFDAMTWFRQPWGPWVGVAMMIAAPAILFGIAKWRRWF</sequence>
<dbReference type="EMBL" id="CP013244">
    <property type="protein sequence ID" value="ANP45096.1"/>
    <property type="molecule type" value="Genomic_DNA"/>
</dbReference>
<dbReference type="AlphaFoldDB" id="A0A1B1AEU5"/>
<keyword evidence="6" id="KW-0175">Coiled coil</keyword>
<evidence type="ECO:0000256" key="4">
    <source>
        <dbReference type="ARBA" id="ARBA00022989"/>
    </source>
</evidence>
<evidence type="ECO:0008006" key="10">
    <source>
        <dbReference type="Google" id="ProtNLM"/>
    </source>
</evidence>
<feature type="coiled-coil region" evidence="6">
    <location>
        <begin position="127"/>
        <end position="154"/>
    </location>
</feature>
<keyword evidence="4 7" id="KW-1133">Transmembrane helix</keyword>
<keyword evidence="3 7" id="KW-0812">Transmembrane</keyword>
<proteinExistence type="inferred from homology"/>
<dbReference type="OrthoDB" id="9803416at2"/>
<dbReference type="Pfam" id="PF01544">
    <property type="entry name" value="CorA"/>
    <property type="match status" value="1"/>
</dbReference>
<dbReference type="PANTHER" id="PTHR47685">
    <property type="entry name" value="MAGNESIUM TRANSPORT PROTEIN CORA"/>
    <property type="match status" value="1"/>
</dbReference>
<accession>A0A1B1AEU5</accession>
<dbReference type="GO" id="GO:0015095">
    <property type="term" value="F:magnesium ion transmembrane transporter activity"/>
    <property type="evidence" value="ECO:0007669"/>
    <property type="project" value="TreeGrafter"/>
</dbReference>
<dbReference type="FunCoup" id="A0A1B1AEU5">
    <property type="interactions" value="95"/>
</dbReference>
<dbReference type="GO" id="GO:0016020">
    <property type="term" value="C:membrane"/>
    <property type="evidence" value="ECO:0007669"/>
    <property type="project" value="UniProtKB-SubCell"/>
</dbReference>
<evidence type="ECO:0000256" key="5">
    <source>
        <dbReference type="ARBA" id="ARBA00023136"/>
    </source>
</evidence>
<evidence type="ECO:0000313" key="8">
    <source>
        <dbReference type="EMBL" id="ANP45096.1"/>
    </source>
</evidence>
<evidence type="ECO:0000313" key="9">
    <source>
        <dbReference type="Proteomes" id="UP000092498"/>
    </source>
</evidence>
<dbReference type="InterPro" id="IPR002523">
    <property type="entry name" value="MgTranspt_CorA/ZnTranspt_ZntB"/>
</dbReference>
<comment type="similarity">
    <text evidence="2">Belongs to the CorA metal ion transporter (MIT) (TC 1.A.35) family.</text>
</comment>
<name>A0A1B1AEU5_9PROT</name>
<dbReference type="STRING" id="1759059.ATE48_03755"/>
<dbReference type="Proteomes" id="UP000092498">
    <property type="component" value="Chromosome"/>
</dbReference>
<dbReference type="KEGG" id="cbot:ATE48_03755"/>
<evidence type="ECO:0000256" key="1">
    <source>
        <dbReference type="ARBA" id="ARBA00004141"/>
    </source>
</evidence>
<dbReference type="InterPro" id="IPR050829">
    <property type="entry name" value="CorA_MIT"/>
</dbReference>
<evidence type="ECO:0000256" key="6">
    <source>
        <dbReference type="SAM" id="Coils"/>
    </source>
</evidence>
<dbReference type="InterPro" id="IPR045861">
    <property type="entry name" value="CorA_cytoplasmic_dom"/>
</dbReference>